<accession>A0AAX4HNX6</accession>
<dbReference type="RefSeq" id="WP_321394506.1">
    <property type="nucleotide sequence ID" value="NZ_CP139487.1"/>
</dbReference>
<dbReference type="EMBL" id="CP139487">
    <property type="protein sequence ID" value="WPU64875.1"/>
    <property type="molecule type" value="Genomic_DNA"/>
</dbReference>
<dbReference type="PANTHER" id="PTHR21600">
    <property type="entry name" value="MITOCHONDRIAL RNA PSEUDOURIDINE SYNTHASE"/>
    <property type="match status" value="1"/>
</dbReference>
<dbReference type="GO" id="GO:0003723">
    <property type="term" value="F:RNA binding"/>
    <property type="evidence" value="ECO:0007669"/>
    <property type="project" value="InterPro"/>
</dbReference>
<organism evidence="6 7">
    <name type="scientific">Peredibacter starrii</name>
    <dbReference type="NCBI Taxonomy" id="28202"/>
    <lineage>
        <taxon>Bacteria</taxon>
        <taxon>Pseudomonadati</taxon>
        <taxon>Bdellovibrionota</taxon>
        <taxon>Bacteriovoracia</taxon>
        <taxon>Bacteriovoracales</taxon>
        <taxon>Bacteriovoracaceae</taxon>
        <taxon>Peredibacter</taxon>
    </lineage>
</organism>
<comment type="function">
    <text evidence="4">Responsible for synthesis of pseudouridine from uracil.</text>
</comment>
<evidence type="ECO:0000259" key="5">
    <source>
        <dbReference type="Pfam" id="PF00849"/>
    </source>
</evidence>
<evidence type="ECO:0000256" key="4">
    <source>
        <dbReference type="RuleBase" id="RU362028"/>
    </source>
</evidence>
<dbReference type="InterPro" id="IPR006145">
    <property type="entry name" value="PsdUridine_synth_RsuA/RluA"/>
</dbReference>
<keyword evidence="2 4" id="KW-0413">Isomerase</keyword>
<dbReference type="InterPro" id="IPR006224">
    <property type="entry name" value="PsdUridine_synth_RluA-like_CS"/>
</dbReference>
<feature type="domain" description="Pseudouridine synthase RsuA/RluA-like" evidence="5">
    <location>
        <begin position="99"/>
        <end position="254"/>
    </location>
</feature>
<evidence type="ECO:0000313" key="6">
    <source>
        <dbReference type="EMBL" id="WPU64875.1"/>
    </source>
</evidence>
<dbReference type="Proteomes" id="UP001324634">
    <property type="component" value="Chromosome"/>
</dbReference>
<dbReference type="InterPro" id="IPR050188">
    <property type="entry name" value="RluA_PseudoU_synthase"/>
</dbReference>
<dbReference type="InterPro" id="IPR006225">
    <property type="entry name" value="PsdUridine_synth_RluC/D"/>
</dbReference>
<evidence type="ECO:0000256" key="3">
    <source>
        <dbReference type="PIRSR" id="PIRSR606225-1"/>
    </source>
</evidence>
<dbReference type="Pfam" id="PF00849">
    <property type="entry name" value="PseudoU_synth_2"/>
    <property type="match status" value="1"/>
</dbReference>
<comment type="similarity">
    <text evidence="1 4">Belongs to the pseudouridine synthase RluA family.</text>
</comment>
<dbReference type="CDD" id="cd02869">
    <property type="entry name" value="PseudoU_synth_RluA_like"/>
    <property type="match status" value="1"/>
</dbReference>
<keyword evidence="7" id="KW-1185">Reference proteome</keyword>
<dbReference type="PROSITE" id="PS01129">
    <property type="entry name" value="PSI_RLU"/>
    <property type="match status" value="1"/>
</dbReference>
<dbReference type="PANTHER" id="PTHR21600:SF44">
    <property type="entry name" value="RIBOSOMAL LARGE SUBUNIT PSEUDOURIDINE SYNTHASE D"/>
    <property type="match status" value="1"/>
</dbReference>
<dbReference type="InterPro" id="IPR020103">
    <property type="entry name" value="PsdUridine_synth_cat_dom_sf"/>
</dbReference>
<sequence>MSSEPDNTDETQNYTVTVTNEDREEYKRLDVYLAQKLPQFSRSTLRRLFDDEEISSDVKLSINKMPPAGTVIEVEIPPPVPTDLIAENIPLDILFEDKHLIIINKPAGLVVHPAPGHYTGTLVNAILYHCPDLKGIGAEKRPGIVHRLDMGTSGVMVVAKDQATHEGLVSLFSIHDIDRKYEALVGGQPAQQGGTITTTIGRHPTHRQKMAANVKNGKTAVTHYKVLKQYKGAAHMELRLQTGRTHQIRVHMSQMLHTPVLCDPIYGGSDSHLKRTPDSIRQRLIDYPYQLLHAKELGFVHPITKEKLHFTAPPPEIFQAALKAFSE</sequence>
<dbReference type="GO" id="GO:0009982">
    <property type="term" value="F:pseudouridine synthase activity"/>
    <property type="evidence" value="ECO:0007669"/>
    <property type="project" value="InterPro"/>
</dbReference>
<dbReference type="AlphaFoldDB" id="A0AAX4HNX6"/>
<dbReference type="GO" id="GO:0000455">
    <property type="term" value="P:enzyme-directed rRNA pseudouridine synthesis"/>
    <property type="evidence" value="ECO:0007669"/>
    <property type="project" value="TreeGrafter"/>
</dbReference>
<dbReference type="EC" id="5.4.99.-" evidence="4"/>
<feature type="active site" evidence="3">
    <location>
        <position position="149"/>
    </location>
</feature>
<dbReference type="Gene3D" id="3.30.2350.10">
    <property type="entry name" value="Pseudouridine synthase"/>
    <property type="match status" value="1"/>
</dbReference>
<evidence type="ECO:0000256" key="1">
    <source>
        <dbReference type="ARBA" id="ARBA00010876"/>
    </source>
</evidence>
<evidence type="ECO:0000313" key="7">
    <source>
        <dbReference type="Proteomes" id="UP001324634"/>
    </source>
</evidence>
<name>A0AAX4HNX6_9BACT</name>
<dbReference type="NCBIfam" id="TIGR00005">
    <property type="entry name" value="rluA_subfam"/>
    <property type="match status" value="1"/>
</dbReference>
<dbReference type="KEGG" id="psti:SOO65_19455"/>
<dbReference type="InterPro" id="IPR036986">
    <property type="entry name" value="S4_RNA-bd_sf"/>
</dbReference>
<protein>
    <recommendedName>
        <fullName evidence="4">Pseudouridine synthase</fullName>
        <ecNumber evidence="4">5.4.99.-</ecNumber>
    </recommendedName>
</protein>
<proteinExistence type="inferred from homology"/>
<comment type="catalytic activity">
    <reaction evidence="4">
        <text>a uridine in RNA = a pseudouridine in RNA</text>
        <dbReference type="Rhea" id="RHEA:48348"/>
        <dbReference type="Rhea" id="RHEA-COMP:12068"/>
        <dbReference type="Rhea" id="RHEA-COMP:12069"/>
        <dbReference type="ChEBI" id="CHEBI:65314"/>
        <dbReference type="ChEBI" id="CHEBI:65315"/>
    </reaction>
</comment>
<evidence type="ECO:0000256" key="2">
    <source>
        <dbReference type="ARBA" id="ARBA00023235"/>
    </source>
</evidence>
<reference evidence="6 7" key="1">
    <citation type="submission" date="2023-11" db="EMBL/GenBank/DDBJ databases">
        <title>Peredibacter starrii A3.12.</title>
        <authorList>
            <person name="Mitchell R.J."/>
        </authorList>
    </citation>
    <scope>NUCLEOTIDE SEQUENCE [LARGE SCALE GENOMIC DNA]</scope>
    <source>
        <strain evidence="6 7">A3.12</strain>
    </source>
</reference>
<dbReference type="Gene3D" id="3.10.290.10">
    <property type="entry name" value="RNA-binding S4 domain"/>
    <property type="match status" value="1"/>
</dbReference>
<dbReference type="GO" id="GO:0140098">
    <property type="term" value="F:catalytic activity, acting on RNA"/>
    <property type="evidence" value="ECO:0007669"/>
    <property type="project" value="UniProtKB-ARBA"/>
</dbReference>
<dbReference type="SUPFAM" id="SSF55120">
    <property type="entry name" value="Pseudouridine synthase"/>
    <property type="match status" value="1"/>
</dbReference>
<gene>
    <name evidence="6" type="ORF">SOO65_19455</name>
</gene>